<feature type="binding site" evidence="3">
    <location>
        <position position="155"/>
    </location>
    <ligand>
        <name>Zn(2+)</name>
        <dbReference type="ChEBI" id="CHEBI:29105"/>
    </ligand>
</feature>
<dbReference type="InterPro" id="IPR026591">
    <property type="entry name" value="Sirtuin_cat_small_dom_sf"/>
</dbReference>
<evidence type="ECO:0000313" key="8">
    <source>
        <dbReference type="Proteomes" id="UP000243350"/>
    </source>
</evidence>
<accession>A0A2K4DUL4</accession>
<feature type="domain" description="Deacetylase sirtuin-type" evidence="4">
    <location>
        <begin position="12"/>
        <end position="284"/>
    </location>
</feature>
<name>A0A2K4DUL4_9STAP</name>
<comment type="caution">
    <text evidence="3">Lacks conserved residue(s) required for the propagation of feature annotation.</text>
</comment>
<dbReference type="GeneID" id="48886867"/>
<reference evidence="7 8" key="1">
    <citation type="journal article" date="2016" name="Front. Microbiol.">
        <title>Comprehensive Phylogenetic Analysis of Bovine Non-aureus Staphylococci Species Based on Whole-Genome Sequencing.</title>
        <authorList>
            <person name="Naushad S."/>
            <person name="Barkema H.W."/>
            <person name="Luby C."/>
            <person name="Condas L.A."/>
            <person name="Nobrega D.B."/>
            <person name="Carson D.A."/>
            <person name="De Buck J."/>
        </authorList>
    </citation>
    <scope>NUCLEOTIDE SEQUENCE [LARGE SCALE GENOMIC DNA]</scope>
    <source>
        <strain evidence="6 8">SNUC 4143</strain>
        <strain evidence="5 7">SNUC 761</strain>
    </source>
</reference>
<dbReference type="GO" id="GO:0046872">
    <property type="term" value="F:metal ion binding"/>
    <property type="evidence" value="ECO:0007669"/>
    <property type="project" value="UniProtKB-KW"/>
</dbReference>
<keyword evidence="3" id="KW-0862">Zinc</keyword>
<dbReference type="AlphaFoldDB" id="A0A2K4DUL4"/>
<evidence type="ECO:0000313" key="6">
    <source>
        <dbReference type="EMBL" id="PTF15944.1"/>
    </source>
</evidence>
<dbReference type="Proteomes" id="UP000242547">
    <property type="component" value="Unassembled WGS sequence"/>
</dbReference>
<evidence type="ECO:0000313" key="7">
    <source>
        <dbReference type="Proteomes" id="UP000242547"/>
    </source>
</evidence>
<dbReference type="PROSITE" id="PS50305">
    <property type="entry name" value="SIRTUIN"/>
    <property type="match status" value="1"/>
</dbReference>
<reference evidence="5" key="2">
    <citation type="submission" date="2018-03" db="EMBL/GenBank/DDBJ databases">
        <authorList>
            <person name="Keele B.F."/>
        </authorList>
    </citation>
    <scope>NUCLEOTIDE SEQUENCE</scope>
    <source>
        <strain evidence="6">SNUC 4143</strain>
        <strain evidence="5">SNUC 761</strain>
    </source>
</reference>
<dbReference type="GO" id="GO:0016740">
    <property type="term" value="F:transferase activity"/>
    <property type="evidence" value="ECO:0007669"/>
    <property type="project" value="UniProtKB-KW"/>
</dbReference>
<protein>
    <submittedName>
        <fullName evidence="5">Deacetylase SIR2</fullName>
    </submittedName>
</protein>
<keyword evidence="3" id="KW-0479">Metal-binding</keyword>
<gene>
    <name evidence="5" type="ORF">BUY44_00485</name>
    <name evidence="6" type="ORF">BUY48_04805</name>
</gene>
<proteinExistence type="predicted"/>
<evidence type="ECO:0000313" key="5">
    <source>
        <dbReference type="EMBL" id="PTE74603.1"/>
    </source>
</evidence>
<dbReference type="Proteomes" id="UP000243350">
    <property type="component" value="Unassembled WGS sequence"/>
</dbReference>
<sequence length="298" mass="34882">MTNDQWTALTLAHDKKTSQADVLAQVFAESDALVIGIGAGMSASDGYTYVGDRFTKNFPDFIEKYNFLDMLQASLHSFESWQEYWAFQSRFVKLIFLEQPVGPSYLRLRDLLKYMYDYFIITTNADNGIEFACFDESRVFHMQGKYILWQCSQHCHAQTYRDEDAIREMVAKQENMKVPYELIPRCPKCDAPMEINKRKAAVGMVEDEEFHEQLNRYNEFLEEHKGDKVAYLEIGVGYTTPQFIKHPFHRMTRENPNAIFVTLNKKDYHVPKAIQDRTIHLDKDISYLIKKVHKILAI</sequence>
<feature type="binding site" evidence="3">
    <location>
        <position position="186"/>
    </location>
    <ligand>
        <name>Zn(2+)</name>
        <dbReference type="ChEBI" id="CHEBI:29105"/>
    </ligand>
</feature>
<dbReference type="RefSeq" id="WP_103165580.1">
    <property type="nucleotide sequence ID" value="NZ_CP130489.1"/>
</dbReference>
<evidence type="ECO:0000259" key="4">
    <source>
        <dbReference type="PROSITE" id="PS50305"/>
    </source>
</evidence>
<dbReference type="InterPro" id="IPR029035">
    <property type="entry name" value="DHS-like_NAD/FAD-binding_dom"/>
</dbReference>
<comment type="caution">
    <text evidence="5">The sequence shown here is derived from an EMBL/GenBank/DDBJ whole genome shotgun (WGS) entry which is preliminary data.</text>
</comment>
<feature type="binding site" evidence="3">
    <location>
        <position position="151"/>
    </location>
    <ligand>
        <name>Zn(2+)</name>
        <dbReference type="ChEBI" id="CHEBI:29105"/>
    </ligand>
</feature>
<dbReference type="Gene3D" id="3.30.1600.10">
    <property type="entry name" value="SIR2/SIRT2 'Small Domain"/>
    <property type="match status" value="1"/>
</dbReference>
<evidence type="ECO:0000256" key="3">
    <source>
        <dbReference type="PROSITE-ProRule" id="PRU00236"/>
    </source>
</evidence>
<feature type="binding site" evidence="3">
    <location>
        <position position="189"/>
    </location>
    <ligand>
        <name>Zn(2+)</name>
        <dbReference type="ChEBI" id="CHEBI:29105"/>
    </ligand>
</feature>
<evidence type="ECO:0000256" key="1">
    <source>
        <dbReference type="ARBA" id="ARBA00022679"/>
    </source>
</evidence>
<organism evidence="5 7">
    <name type="scientific">Staphylococcus devriesei</name>
    <dbReference type="NCBI Taxonomy" id="586733"/>
    <lineage>
        <taxon>Bacteria</taxon>
        <taxon>Bacillati</taxon>
        <taxon>Bacillota</taxon>
        <taxon>Bacilli</taxon>
        <taxon>Bacillales</taxon>
        <taxon>Staphylococcaceae</taxon>
        <taxon>Staphylococcus</taxon>
    </lineage>
</organism>
<dbReference type="EMBL" id="PYZH01000020">
    <property type="protein sequence ID" value="PTF15944.1"/>
    <property type="molecule type" value="Genomic_DNA"/>
</dbReference>
<keyword evidence="2" id="KW-0520">NAD</keyword>
<evidence type="ECO:0000256" key="2">
    <source>
        <dbReference type="ARBA" id="ARBA00023027"/>
    </source>
</evidence>
<dbReference type="Gene3D" id="3.40.50.1220">
    <property type="entry name" value="TPP-binding domain"/>
    <property type="match status" value="1"/>
</dbReference>
<dbReference type="EMBL" id="PYZL01000002">
    <property type="protein sequence ID" value="PTE74603.1"/>
    <property type="molecule type" value="Genomic_DNA"/>
</dbReference>
<dbReference type="InterPro" id="IPR026590">
    <property type="entry name" value="Ssirtuin_cat_dom"/>
</dbReference>
<keyword evidence="1" id="KW-0808">Transferase</keyword>
<dbReference type="SUPFAM" id="SSF52467">
    <property type="entry name" value="DHS-like NAD/FAD-binding domain"/>
    <property type="match status" value="1"/>
</dbReference>